<protein>
    <recommendedName>
        <fullName evidence="1">thiosulfate sulfurtransferase</fullName>
        <ecNumber evidence="1">2.8.1.1</ecNumber>
    </recommendedName>
</protein>
<keyword evidence="4" id="KW-0472">Membrane</keyword>
<dbReference type="InterPro" id="IPR036873">
    <property type="entry name" value="Rhodanese-like_dom_sf"/>
</dbReference>
<proteinExistence type="predicted"/>
<dbReference type="SMART" id="SM00450">
    <property type="entry name" value="RHOD"/>
    <property type="match status" value="2"/>
</dbReference>
<accession>A0A4Y7RL51</accession>
<keyword evidence="2" id="KW-0677">Repeat</keyword>
<evidence type="ECO:0000256" key="2">
    <source>
        <dbReference type="ARBA" id="ARBA00022737"/>
    </source>
</evidence>
<evidence type="ECO:0000256" key="3">
    <source>
        <dbReference type="ARBA" id="ARBA00047549"/>
    </source>
</evidence>
<dbReference type="PANTHER" id="PTHR43855:SF1">
    <property type="entry name" value="THIOSULFATE SULFURTRANSFERASE"/>
    <property type="match status" value="1"/>
</dbReference>
<feature type="domain" description="Rhodanese" evidence="5">
    <location>
        <begin position="242"/>
        <end position="346"/>
    </location>
</feature>
<dbReference type="CDD" id="cd01449">
    <property type="entry name" value="TST_Repeat_2"/>
    <property type="match status" value="1"/>
</dbReference>
<feature type="domain" description="Rhodanese" evidence="5">
    <location>
        <begin position="98"/>
        <end position="208"/>
    </location>
</feature>
<keyword evidence="7" id="KW-1185">Reference proteome</keyword>
<dbReference type="InterPro" id="IPR051126">
    <property type="entry name" value="Thiosulfate_sulfurtransferase"/>
</dbReference>
<gene>
    <name evidence="6" type="ORF">Pmgp_03127</name>
</gene>
<evidence type="ECO:0000256" key="1">
    <source>
        <dbReference type="ARBA" id="ARBA00012245"/>
    </source>
</evidence>
<keyword evidence="4" id="KW-0812">Transmembrane</keyword>
<evidence type="ECO:0000313" key="6">
    <source>
        <dbReference type="EMBL" id="TEB09470.1"/>
    </source>
</evidence>
<sequence>MFLREPIMEVQRSDKRKGLIAVKGIFTVVLIILIIIGTFVLGGCNRKKQSVVTIPTTPAQVEEKKEDPAFRLAATEKISGYAHPEALISVYDLNQKIYDPGTFILDTRGRSYAVFQSSYPQGHIPGAVPILHEHYSHPTYTGRIAPPLQLQNLLGGLGVSNDSAIVLYGNDGLQARLYWALKMYGYDNVKILDGGLDKWKEAGYDITPANSPRRPETFEFDLDKSKTEQMLASMTEVKAAVGSGNYIIVDARYKDDYSYRRIPGSVNLYYAELLNSDQTFKPAQDLKALAEGKNIVKNKNIIVYCDSGVSSSLVWFALSELLGYPSVKLYDGALYEWVKQGCTTDSNLNKTSQ</sequence>
<dbReference type="PROSITE" id="PS00380">
    <property type="entry name" value="RHODANESE_1"/>
    <property type="match status" value="1"/>
</dbReference>
<evidence type="ECO:0000259" key="5">
    <source>
        <dbReference type="PROSITE" id="PS50206"/>
    </source>
</evidence>
<dbReference type="AlphaFoldDB" id="A0A4Y7RL51"/>
<dbReference type="Pfam" id="PF00581">
    <property type="entry name" value="Rhodanese"/>
    <property type="match status" value="2"/>
</dbReference>
<dbReference type="Gene3D" id="3.40.250.10">
    <property type="entry name" value="Rhodanese-like domain"/>
    <property type="match status" value="2"/>
</dbReference>
<dbReference type="EC" id="2.8.1.1" evidence="1"/>
<dbReference type="GO" id="GO:0004792">
    <property type="term" value="F:thiosulfate-cyanide sulfurtransferase activity"/>
    <property type="evidence" value="ECO:0007669"/>
    <property type="project" value="UniProtKB-EC"/>
</dbReference>
<dbReference type="Proteomes" id="UP000297597">
    <property type="component" value="Unassembled WGS sequence"/>
</dbReference>
<name>A0A4Y7RL51_9FIRM</name>
<dbReference type="InterPro" id="IPR001307">
    <property type="entry name" value="Thiosulphate_STrfase_CS"/>
</dbReference>
<reference evidence="6 7" key="1">
    <citation type="journal article" date="2018" name="Environ. Microbiol.">
        <title>Novel energy conservation strategies and behaviour of Pelotomaculum schinkii driving syntrophic propionate catabolism.</title>
        <authorList>
            <person name="Hidalgo-Ahumada C.A.P."/>
            <person name="Nobu M.K."/>
            <person name="Narihiro T."/>
            <person name="Tamaki H."/>
            <person name="Liu W.T."/>
            <person name="Kamagata Y."/>
            <person name="Stams A.J.M."/>
            <person name="Imachi H."/>
            <person name="Sousa D.Z."/>
        </authorList>
    </citation>
    <scope>NUCLEOTIDE SEQUENCE [LARGE SCALE GENOMIC DNA]</scope>
    <source>
        <strain evidence="6 7">MGP</strain>
    </source>
</reference>
<dbReference type="SUPFAM" id="SSF52821">
    <property type="entry name" value="Rhodanese/Cell cycle control phosphatase"/>
    <property type="match status" value="2"/>
</dbReference>
<dbReference type="CDD" id="cd01448">
    <property type="entry name" value="TST_Repeat_1"/>
    <property type="match status" value="1"/>
</dbReference>
<dbReference type="EMBL" id="QFFZ01000047">
    <property type="protein sequence ID" value="TEB09470.1"/>
    <property type="molecule type" value="Genomic_DNA"/>
</dbReference>
<comment type="catalytic activity">
    <reaction evidence="3">
        <text>thiosulfate + hydrogen cyanide = thiocyanate + sulfite + 2 H(+)</text>
        <dbReference type="Rhea" id="RHEA:16881"/>
        <dbReference type="ChEBI" id="CHEBI:15378"/>
        <dbReference type="ChEBI" id="CHEBI:17359"/>
        <dbReference type="ChEBI" id="CHEBI:18022"/>
        <dbReference type="ChEBI" id="CHEBI:18407"/>
        <dbReference type="ChEBI" id="CHEBI:33542"/>
        <dbReference type="EC" id="2.8.1.1"/>
    </reaction>
</comment>
<keyword evidence="6" id="KW-0808">Transferase</keyword>
<dbReference type="InterPro" id="IPR001763">
    <property type="entry name" value="Rhodanese-like_dom"/>
</dbReference>
<comment type="caution">
    <text evidence="6">The sequence shown here is derived from an EMBL/GenBank/DDBJ whole genome shotgun (WGS) entry which is preliminary data.</text>
</comment>
<dbReference type="PANTHER" id="PTHR43855">
    <property type="entry name" value="THIOSULFATE SULFURTRANSFERASE"/>
    <property type="match status" value="1"/>
</dbReference>
<organism evidence="6 7">
    <name type="scientific">Pelotomaculum propionicicum</name>
    <dbReference type="NCBI Taxonomy" id="258475"/>
    <lineage>
        <taxon>Bacteria</taxon>
        <taxon>Bacillati</taxon>
        <taxon>Bacillota</taxon>
        <taxon>Clostridia</taxon>
        <taxon>Eubacteriales</taxon>
        <taxon>Desulfotomaculaceae</taxon>
        <taxon>Pelotomaculum</taxon>
    </lineage>
</organism>
<feature type="transmembrane region" description="Helical" evidence="4">
    <location>
        <begin position="20"/>
        <end position="41"/>
    </location>
</feature>
<evidence type="ECO:0000313" key="7">
    <source>
        <dbReference type="Proteomes" id="UP000297597"/>
    </source>
</evidence>
<keyword evidence="4" id="KW-1133">Transmembrane helix</keyword>
<dbReference type="PROSITE" id="PS50206">
    <property type="entry name" value="RHODANESE_3"/>
    <property type="match status" value="2"/>
</dbReference>
<dbReference type="OrthoDB" id="9770030at2"/>
<evidence type="ECO:0000256" key="4">
    <source>
        <dbReference type="SAM" id="Phobius"/>
    </source>
</evidence>